<keyword evidence="8 10" id="KW-0472">Membrane</keyword>
<dbReference type="GO" id="GO:0030148">
    <property type="term" value="P:sphingolipid biosynthetic process"/>
    <property type="evidence" value="ECO:0007669"/>
    <property type="project" value="TreeGrafter"/>
</dbReference>
<feature type="transmembrane region" description="Helical" evidence="10">
    <location>
        <begin position="175"/>
        <end position="192"/>
    </location>
</feature>
<name>A0A3N4LHL6_9PEZI</name>
<feature type="non-terminal residue" evidence="11">
    <location>
        <position position="1"/>
    </location>
</feature>
<dbReference type="InParanoid" id="A0A3N4LHL6"/>
<dbReference type="GO" id="GO:0005789">
    <property type="term" value="C:endoplasmic reticulum membrane"/>
    <property type="evidence" value="ECO:0007669"/>
    <property type="project" value="TreeGrafter"/>
</dbReference>
<feature type="transmembrane region" description="Helical" evidence="10">
    <location>
        <begin position="53"/>
        <end position="75"/>
    </location>
</feature>
<feature type="transmembrane region" description="Helical" evidence="10">
    <location>
        <begin position="120"/>
        <end position="140"/>
    </location>
</feature>
<comment type="similarity">
    <text evidence="10">Belongs to the ELO family.</text>
</comment>
<dbReference type="GO" id="GO:0019367">
    <property type="term" value="P:fatty acid elongation, saturated fatty acid"/>
    <property type="evidence" value="ECO:0007669"/>
    <property type="project" value="TreeGrafter"/>
</dbReference>
<evidence type="ECO:0000256" key="1">
    <source>
        <dbReference type="ARBA" id="ARBA00004141"/>
    </source>
</evidence>
<evidence type="ECO:0000313" key="12">
    <source>
        <dbReference type="Proteomes" id="UP000267821"/>
    </source>
</evidence>
<dbReference type="EC" id="2.3.1.-" evidence="10"/>
<sequence>PPTIPADIYNAFLHPAVPLTIAILYATTVHYYNSKATGQPYWLSKTKAFKYGVLLHNLGLAVYSLWTFIGMTRILHGTIIGPNLLSGGYSNFSSSSSHLTIDVSGTELVRPGLWNAGLGYYGWIFYLSKFYEVIDTMIIIAKGKKSSSLQTYHHAGAMVSMWAGIRWMAPPIWIFCWYNSGIHTLMYTYYTLSTLNIRVPNAIKRSLTTMQITQFLVGGSGAAIHLFIKYRASGEDGEYVRCLSHMGQELAVVINCVYLTPLTFLFVRFFIRSYLSPGKS</sequence>
<dbReference type="GO" id="GO:0034625">
    <property type="term" value="P:fatty acid elongation, monounsaturated fatty acid"/>
    <property type="evidence" value="ECO:0007669"/>
    <property type="project" value="TreeGrafter"/>
</dbReference>
<keyword evidence="7 10" id="KW-0443">Lipid metabolism</keyword>
<dbReference type="PANTHER" id="PTHR11157:SF169">
    <property type="entry name" value="ELONGATION OF FATTY ACIDS PROTEIN"/>
    <property type="match status" value="1"/>
</dbReference>
<dbReference type="Pfam" id="PF01151">
    <property type="entry name" value="ELO"/>
    <property type="match status" value="1"/>
</dbReference>
<dbReference type="OrthoDB" id="10259681at2759"/>
<proteinExistence type="inferred from homology"/>
<keyword evidence="12" id="KW-1185">Reference proteome</keyword>
<keyword evidence="4 10" id="KW-0812">Transmembrane</keyword>
<dbReference type="EMBL" id="ML121562">
    <property type="protein sequence ID" value="RPB21178.1"/>
    <property type="molecule type" value="Genomic_DNA"/>
</dbReference>
<keyword evidence="6 10" id="KW-1133">Transmembrane helix</keyword>
<evidence type="ECO:0000256" key="6">
    <source>
        <dbReference type="ARBA" id="ARBA00022989"/>
    </source>
</evidence>
<accession>A0A3N4LHL6</accession>
<evidence type="ECO:0000256" key="7">
    <source>
        <dbReference type="ARBA" id="ARBA00023098"/>
    </source>
</evidence>
<evidence type="ECO:0000256" key="9">
    <source>
        <dbReference type="ARBA" id="ARBA00023160"/>
    </source>
</evidence>
<protein>
    <recommendedName>
        <fullName evidence="10">Elongation of fatty acids protein</fullName>
        <ecNumber evidence="10">2.3.1.-</ecNumber>
    </recommendedName>
</protein>
<evidence type="ECO:0000256" key="8">
    <source>
        <dbReference type="ARBA" id="ARBA00023136"/>
    </source>
</evidence>
<feature type="non-terminal residue" evidence="11">
    <location>
        <position position="280"/>
    </location>
</feature>
<keyword evidence="5 10" id="KW-0276">Fatty acid metabolism</keyword>
<evidence type="ECO:0000313" key="11">
    <source>
        <dbReference type="EMBL" id="RPB21178.1"/>
    </source>
</evidence>
<dbReference type="GO" id="GO:0034626">
    <property type="term" value="P:fatty acid elongation, polyunsaturated fatty acid"/>
    <property type="evidence" value="ECO:0007669"/>
    <property type="project" value="TreeGrafter"/>
</dbReference>
<keyword evidence="9 10" id="KW-0275">Fatty acid biosynthesis</keyword>
<comment type="subcellular location">
    <subcellularLocation>
        <location evidence="1">Membrane</location>
        <topology evidence="1">Multi-pass membrane protein</topology>
    </subcellularLocation>
</comment>
<dbReference type="Proteomes" id="UP000267821">
    <property type="component" value="Unassembled WGS sequence"/>
</dbReference>
<gene>
    <name evidence="11" type="ORF">L211DRAFT_760994</name>
</gene>
<feature type="transmembrane region" description="Helical" evidence="10">
    <location>
        <begin position="212"/>
        <end position="230"/>
    </location>
</feature>
<dbReference type="STRING" id="1051890.A0A3N4LHL6"/>
<dbReference type="GO" id="GO:0009922">
    <property type="term" value="F:fatty acid elongase activity"/>
    <property type="evidence" value="ECO:0007669"/>
    <property type="project" value="InterPro"/>
</dbReference>
<evidence type="ECO:0000256" key="10">
    <source>
        <dbReference type="RuleBase" id="RU361115"/>
    </source>
</evidence>
<reference evidence="11 12" key="1">
    <citation type="journal article" date="2018" name="Nat. Ecol. Evol.">
        <title>Pezizomycetes genomes reveal the molecular basis of ectomycorrhizal truffle lifestyle.</title>
        <authorList>
            <person name="Murat C."/>
            <person name="Payen T."/>
            <person name="Noel B."/>
            <person name="Kuo A."/>
            <person name="Morin E."/>
            <person name="Chen J."/>
            <person name="Kohler A."/>
            <person name="Krizsan K."/>
            <person name="Balestrini R."/>
            <person name="Da Silva C."/>
            <person name="Montanini B."/>
            <person name="Hainaut M."/>
            <person name="Levati E."/>
            <person name="Barry K.W."/>
            <person name="Belfiori B."/>
            <person name="Cichocki N."/>
            <person name="Clum A."/>
            <person name="Dockter R.B."/>
            <person name="Fauchery L."/>
            <person name="Guy J."/>
            <person name="Iotti M."/>
            <person name="Le Tacon F."/>
            <person name="Lindquist E.A."/>
            <person name="Lipzen A."/>
            <person name="Malagnac F."/>
            <person name="Mello A."/>
            <person name="Molinier V."/>
            <person name="Miyauchi S."/>
            <person name="Poulain J."/>
            <person name="Riccioni C."/>
            <person name="Rubini A."/>
            <person name="Sitrit Y."/>
            <person name="Splivallo R."/>
            <person name="Traeger S."/>
            <person name="Wang M."/>
            <person name="Zifcakova L."/>
            <person name="Wipf D."/>
            <person name="Zambonelli A."/>
            <person name="Paolocci F."/>
            <person name="Nowrousian M."/>
            <person name="Ottonello S."/>
            <person name="Baldrian P."/>
            <person name="Spatafora J.W."/>
            <person name="Henrissat B."/>
            <person name="Nagy L.G."/>
            <person name="Aury J.M."/>
            <person name="Wincker P."/>
            <person name="Grigoriev I.V."/>
            <person name="Bonfante P."/>
            <person name="Martin F.M."/>
        </authorList>
    </citation>
    <scope>NUCLEOTIDE SEQUENCE [LARGE SCALE GENOMIC DNA]</scope>
    <source>
        <strain evidence="11 12">ATCC MYA-4762</strain>
    </source>
</reference>
<evidence type="ECO:0000256" key="5">
    <source>
        <dbReference type="ARBA" id="ARBA00022832"/>
    </source>
</evidence>
<evidence type="ECO:0000256" key="2">
    <source>
        <dbReference type="ARBA" id="ARBA00022516"/>
    </source>
</evidence>
<feature type="transmembrane region" description="Helical" evidence="10">
    <location>
        <begin position="12"/>
        <end position="32"/>
    </location>
</feature>
<organism evidence="11 12">
    <name type="scientific">Terfezia boudieri ATCC MYA-4762</name>
    <dbReference type="NCBI Taxonomy" id="1051890"/>
    <lineage>
        <taxon>Eukaryota</taxon>
        <taxon>Fungi</taxon>
        <taxon>Dikarya</taxon>
        <taxon>Ascomycota</taxon>
        <taxon>Pezizomycotina</taxon>
        <taxon>Pezizomycetes</taxon>
        <taxon>Pezizales</taxon>
        <taxon>Pezizaceae</taxon>
        <taxon>Terfezia</taxon>
    </lineage>
</organism>
<keyword evidence="2 10" id="KW-0444">Lipid biosynthesis</keyword>
<dbReference type="AlphaFoldDB" id="A0A3N4LHL6"/>
<dbReference type="InterPro" id="IPR002076">
    <property type="entry name" value="ELO_fam"/>
</dbReference>
<feature type="transmembrane region" description="Helical" evidence="10">
    <location>
        <begin position="250"/>
        <end position="271"/>
    </location>
</feature>
<dbReference type="PANTHER" id="PTHR11157">
    <property type="entry name" value="FATTY ACID ACYL TRANSFERASE-RELATED"/>
    <property type="match status" value="1"/>
</dbReference>
<evidence type="ECO:0000256" key="3">
    <source>
        <dbReference type="ARBA" id="ARBA00022679"/>
    </source>
</evidence>
<evidence type="ECO:0000256" key="4">
    <source>
        <dbReference type="ARBA" id="ARBA00022692"/>
    </source>
</evidence>
<dbReference type="GO" id="GO:0042761">
    <property type="term" value="P:very long-chain fatty acid biosynthetic process"/>
    <property type="evidence" value="ECO:0007669"/>
    <property type="project" value="TreeGrafter"/>
</dbReference>
<keyword evidence="3 10" id="KW-0808">Transferase</keyword>
<comment type="catalytic activity">
    <reaction evidence="10">
        <text>an acyl-CoA + malonyl-CoA + H(+) = a 3-oxoacyl-CoA + CO2 + CoA</text>
        <dbReference type="Rhea" id="RHEA:50252"/>
        <dbReference type="ChEBI" id="CHEBI:15378"/>
        <dbReference type="ChEBI" id="CHEBI:16526"/>
        <dbReference type="ChEBI" id="CHEBI:57287"/>
        <dbReference type="ChEBI" id="CHEBI:57384"/>
        <dbReference type="ChEBI" id="CHEBI:58342"/>
        <dbReference type="ChEBI" id="CHEBI:90726"/>
    </reaction>
    <physiologicalReaction direction="left-to-right" evidence="10">
        <dbReference type="Rhea" id="RHEA:50253"/>
    </physiologicalReaction>
</comment>